<feature type="compositionally biased region" description="Low complexity" evidence="7">
    <location>
        <begin position="1728"/>
        <end position="1753"/>
    </location>
</feature>
<feature type="compositionally biased region" description="Polar residues" evidence="7">
    <location>
        <begin position="417"/>
        <end position="431"/>
    </location>
</feature>
<feature type="region of interest" description="Disordered" evidence="7">
    <location>
        <begin position="1475"/>
        <end position="1510"/>
    </location>
</feature>
<feature type="region of interest" description="Disordered" evidence="7">
    <location>
        <begin position="708"/>
        <end position="755"/>
    </location>
</feature>
<evidence type="ECO:0000256" key="7">
    <source>
        <dbReference type="SAM" id="MobiDB-lite"/>
    </source>
</evidence>
<feature type="region of interest" description="Disordered" evidence="7">
    <location>
        <begin position="296"/>
        <end position="337"/>
    </location>
</feature>
<feature type="region of interest" description="Disordered" evidence="7">
    <location>
        <begin position="59"/>
        <end position="79"/>
    </location>
</feature>
<dbReference type="EMBL" id="KZ303497">
    <property type="protein sequence ID" value="PIA16935.1"/>
    <property type="molecule type" value="Genomic_DNA"/>
</dbReference>
<organism evidence="9 10">
    <name type="scientific">Coemansia reversa (strain ATCC 12441 / NRRL 1564)</name>
    <dbReference type="NCBI Taxonomy" id="763665"/>
    <lineage>
        <taxon>Eukaryota</taxon>
        <taxon>Fungi</taxon>
        <taxon>Fungi incertae sedis</taxon>
        <taxon>Zoopagomycota</taxon>
        <taxon>Kickxellomycotina</taxon>
        <taxon>Kickxellomycetes</taxon>
        <taxon>Kickxellales</taxon>
        <taxon>Kickxellaceae</taxon>
        <taxon>Coemansia</taxon>
    </lineage>
</organism>
<dbReference type="SUPFAM" id="SSF57716">
    <property type="entry name" value="Glucocorticoid receptor-like (DNA-binding domain)"/>
    <property type="match status" value="2"/>
</dbReference>
<dbReference type="GO" id="GO:0005737">
    <property type="term" value="C:cytoplasm"/>
    <property type="evidence" value="ECO:0007669"/>
    <property type="project" value="TreeGrafter"/>
</dbReference>
<feature type="compositionally biased region" description="Low complexity" evidence="7">
    <location>
        <begin position="657"/>
        <end position="674"/>
    </location>
</feature>
<feature type="compositionally biased region" description="Low complexity" evidence="7">
    <location>
        <begin position="1036"/>
        <end position="1050"/>
    </location>
</feature>
<dbReference type="CDD" id="cd08368">
    <property type="entry name" value="LIM"/>
    <property type="match status" value="1"/>
</dbReference>
<feature type="compositionally biased region" description="Polar residues" evidence="7">
    <location>
        <begin position="1708"/>
        <end position="1717"/>
    </location>
</feature>
<feature type="region of interest" description="Disordered" evidence="7">
    <location>
        <begin position="1064"/>
        <end position="1218"/>
    </location>
</feature>
<keyword evidence="4 6" id="KW-0862">Zinc</keyword>
<feature type="compositionally biased region" description="Polar residues" evidence="7">
    <location>
        <begin position="136"/>
        <end position="151"/>
    </location>
</feature>
<feature type="region of interest" description="Disordered" evidence="7">
    <location>
        <begin position="259"/>
        <end position="284"/>
    </location>
</feature>
<feature type="region of interest" description="Disordered" evidence="7">
    <location>
        <begin position="176"/>
        <end position="229"/>
    </location>
</feature>
<evidence type="ECO:0000313" key="10">
    <source>
        <dbReference type="Proteomes" id="UP000242474"/>
    </source>
</evidence>
<comment type="subcellular location">
    <subcellularLocation>
        <location evidence="1">Nucleus</location>
    </subcellularLocation>
</comment>
<feature type="compositionally biased region" description="Basic and acidic residues" evidence="7">
    <location>
        <begin position="675"/>
        <end position="686"/>
    </location>
</feature>
<feature type="compositionally biased region" description="Basic and acidic residues" evidence="7">
    <location>
        <begin position="710"/>
        <end position="721"/>
    </location>
</feature>
<dbReference type="GO" id="GO:0030036">
    <property type="term" value="P:actin cytoskeleton organization"/>
    <property type="evidence" value="ECO:0007669"/>
    <property type="project" value="TreeGrafter"/>
</dbReference>
<dbReference type="PROSITE" id="PS50023">
    <property type="entry name" value="LIM_DOMAIN_2"/>
    <property type="match status" value="2"/>
</dbReference>
<accession>A0A2G5BD48</accession>
<feature type="compositionally biased region" description="Low complexity" evidence="7">
    <location>
        <begin position="924"/>
        <end position="938"/>
    </location>
</feature>
<evidence type="ECO:0000259" key="8">
    <source>
        <dbReference type="PROSITE" id="PS50023"/>
    </source>
</evidence>
<feature type="compositionally biased region" description="Low complexity" evidence="7">
    <location>
        <begin position="972"/>
        <end position="989"/>
    </location>
</feature>
<feature type="region of interest" description="Disordered" evidence="7">
    <location>
        <begin position="760"/>
        <end position="779"/>
    </location>
</feature>
<name>A0A2G5BD48_COERN</name>
<feature type="region of interest" description="Disordered" evidence="7">
    <location>
        <begin position="409"/>
        <end position="431"/>
    </location>
</feature>
<keyword evidence="2 6" id="KW-0479">Metal-binding</keyword>
<dbReference type="GO" id="GO:0005634">
    <property type="term" value="C:nucleus"/>
    <property type="evidence" value="ECO:0007669"/>
    <property type="project" value="UniProtKB-SubCell"/>
</dbReference>
<dbReference type="SMART" id="SM00132">
    <property type="entry name" value="LIM"/>
    <property type="match status" value="2"/>
</dbReference>
<evidence type="ECO:0000256" key="2">
    <source>
        <dbReference type="ARBA" id="ARBA00022723"/>
    </source>
</evidence>
<feature type="compositionally biased region" description="Polar residues" evidence="7">
    <location>
        <begin position="1855"/>
        <end position="1885"/>
    </location>
</feature>
<evidence type="ECO:0000256" key="4">
    <source>
        <dbReference type="ARBA" id="ARBA00022833"/>
    </source>
</evidence>
<keyword evidence="6" id="KW-0440">LIM domain</keyword>
<evidence type="ECO:0000256" key="3">
    <source>
        <dbReference type="ARBA" id="ARBA00022737"/>
    </source>
</evidence>
<evidence type="ECO:0000256" key="6">
    <source>
        <dbReference type="PROSITE-ProRule" id="PRU00125"/>
    </source>
</evidence>
<keyword evidence="5" id="KW-0539">Nucleus</keyword>
<feature type="compositionally biased region" description="Basic and acidic residues" evidence="7">
    <location>
        <begin position="1694"/>
        <end position="1705"/>
    </location>
</feature>
<dbReference type="OrthoDB" id="8062037at2759"/>
<feature type="region of interest" description="Disordered" evidence="7">
    <location>
        <begin position="641"/>
        <end position="687"/>
    </location>
</feature>
<feature type="compositionally biased region" description="Polar residues" evidence="7">
    <location>
        <begin position="1208"/>
        <end position="1218"/>
    </location>
</feature>
<dbReference type="STRING" id="763665.A0A2G5BD48"/>
<feature type="region of interest" description="Disordered" evidence="7">
    <location>
        <begin position="135"/>
        <end position="157"/>
    </location>
</feature>
<feature type="region of interest" description="Disordered" evidence="7">
    <location>
        <begin position="1795"/>
        <end position="1835"/>
    </location>
</feature>
<keyword evidence="10" id="KW-1185">Reference proteome</keyword>
<evidence type="ECO:0000256" key="5">
    <source>
        <dbReference type="ARBA" id="ARBA00023242"/>
    </source>
</evidence>
<dbReference type="PANTHER" id="PTHR24215:SF35">
    <property type="entry name" value="MUSCLE LIM PROTEIN MLP84B"/>
    <property type="match status" value="1"/>
</dbReference>
<dbReference type="GO" id="GO:0046872">
    <property type="term" value="F:metal ion binding"/>
    <property type="evidence" value="ECO:0007669"/>
    <property type="project" value="UniProtKB-KW"/>
</dbReference>
<dbReference type="Gene3D" id="2.10.110.10">
    <property type="entry name" value="Cysteine Rich Protein"/>
    <property type="match status" value="2"/>
</dbReference>
<feature type="compositionally biased region" description="Polar residues" evidence="7">
    <location>
        <begin position="1014"/>
        <end position="1024"/>
    </location>
</feature>
<feature type="domain" description="LIM zinc-binding" evidence="8">
    <location>
        <begin position="1306"/>
        <end position="1365"/>
    </location>
</feature>
<evidence type="ECO:0000313" key="9">
    <source>
        <dbReference type="EMBL" id="PIA16935.1"/>
    </source>
</evidence>
<feature type="compositionally biased region" description="Low complexity" evidence="7">
    <location>
        <begin position="549"/>
        <end position="560"/>
    </location>
</feature>
<feature type="compositionally biased region" description="Gly residues" evidence="7">
    <location>
        <begin position="203"/>
        <end position="212"/>
    </location>
</feature>
<feature type="region of interest" description="Disordered" evidence="7">
    <location>
        <begin position="971"/>
        <end position="1050"/>
    </location>
</feature>
<feature type="compositionally biased region" description="Polar residues" evidence="7">
    <location>
        <begin position="1487"/>
        <end position="1497"/>
    </location>
</feature>
<feature type="compositionally biased region" description="Basic and acidic residues" evidence="7">
    <location>
        <begin position="583"/>
        <end position="594"/>
    </location>
</feature>
<feature type="region of interest" description="Disordered" evidence="7">
    <location>
        <begin position="449"/>
        <end position="611"/>
    </location>
</feature>
<dbReference type="Pfam" id="PF00412">
    <property type="entry name" value="LIM"/>
    <property type="match status" value="2"/>
</dbReference>
<dbReference type="PANTHER" id="PTHR24215">
    <property type="entry name" value="RHO-GTPASE-ACTIVATING PROTEIN LRG1"/>
    <property type="match status" value="1"/>
</dbReference>
<dbReference type="Proteomes" id="UP000242474">
    <property type="component" value="Unassembled WGS sequence"/>
</dbReference>
<proteinExistence type="predicted"/>
<feature type="compositionally biased region" description="Polar residues" evidence="7">
    <location>
        <begin position="190"/>
        <end position="200"/>
    </location>
</feature>
<reference evidence="9 10" key="1">
    <citation type="journal article" date="2015" name="Genome Biol. Evol.">
        <title>Phylogenomic analyses indicate that early fungi evolved digesting cell walls of algal ancestors of land plants.</title>
        <authorList>
            <person name="Chang Y."/>
            <person name="Wang S."/>
            <person name="Sekimoto S."/>
            <person name="Aerts A.L."/>
            <person name="Choi C."/>
            <person name="Clum A."/>
            <person name="LaButti K.M."/>
            <person name="Lindquist E.A."/>
            <person name="Yee Ngan C."/>
            <person name="Ohm R.A."/>
            <person name="Salamov A.A."/>
            <person name="Grigoriev I.V."/>
            <person name="Spatafora J.W."/>
            <person name="Berbee M.L."/>
        </authorList>
    </citation>
    <scope>NUCLEOTIDE SEQUENCE [LARGE SCALE GENOMIC DNA]</scope>
    <source>
        <strain evidence="9 10">NRRL 1564</strain>
    </source>
</reference>
<evidence type="ECO:0000256" key="1">
    <source>
        <dbReference type="ARBA" id="ARBA00004123"/>
    </source>
</evidence>
<feature type="domain" description="LIM zinc-binding" evidence="8">
    <location>
        <begin position="1542"/>
        <end position="1602"/>
    </location>
</feature>
<keyword evidence="3" id="KW-0677">Repeat</keyword>
<feature type="compositionally biased region" description="Basic and acidic residues" evidence="7">
    <location>
        <begin position="1175"/>
        <end position="1195"/>
    </location>
</feature>
<feature type="compositionally biased region" description="Polar residues" evidence="7">
    <location>
        <begin position="561"/>
        <end position="576"/>
    </location>
</feature>
<feature type="region of interest" description="Disordered" evidence="7">
    <location>
        <begin position="1855"/>
        <end position="1888"/>
    </location>
</feature>
<feature type="region of interest" description="Disordered" evidence="7">
    <location>
        <begin position="924"/>
        <end position="955"/>
    </location>
</feature>
<sequence length="1916" mass="206080">MVDRTGRTVASGQQANGTPYKYDIRVSGDLYANEQDNRASTRVSVKILGNEDGDVVVEQDDARSLASPTPSAEGDTRSPIVTHKRVSDGGLELRIHALPVRTWQMASRTIVGGGGNGARGTDGPLSPAANRIRAASSFSSAPPTRPMTSDSDYSRLRPMSSHQSFMEISPAFNNECTSDTEHARTGGARTPQSLERSTSPMLVGGGGSGDGGLLSPTFDNRPRSSSMTVVEERATQTTLRGFPDEFKKATLTQTTVSGSCVSDYDETDTRTSSPAPSVLRGGGAQRLADEESVFKAFNGPPVAPPEHQACSDSECKRSQSQPRQHIRARRTTKDRIRERNEYRERVESLLTQYFPNEILQKYLNELRHRYRFMGSSGMTPSEITKLLDETTADTQLKEQLRASLEELATTPAGEGAQSDTEQTVASTPSQRHYLSIRDTELRGVLDRTSVSPAPKAPKLQTATSSNLIGGGVSMEALTPTTPGAAPSTVRSDRQSMAASVTAESARYTGVEDYDADNDDGSSVRTGSRLRTKSMPIPEQSDDEQLVERAPSQLQASPPSSTRSQPATPQPGRSSPVGTAPHSDGPRREAPRDSRGPSAPDPGHWADDAKYRMRPPDMSRAFSILKSQPIFVRDMPSSEIKFKSPFSRMYTAPTPDVRPASGARRSAASAASKRSVFSERHPAESKVARAVSELEEVLRRTEASTVSSIENDFHDGSTRAPEDYCGSSAAGKEGELEASRDSLVGGGASSRSTSVDTRISAGGAKYDGMRPDSAEKLSASQSTIRTDILMKEGMQYGDIDEDDECASNASESVVSVDPAAHNDSSVTLPVRVEDMPPELAAVLWRTGGLENNRIRRIQSPPAASVISRKSAPARSEFLNKSAASHGLAVPDVVSENASVRSAATTTAAAAGKINRSLTELDIVMGRTGSSNSSRGSTTSEKGAVLRGGSGSSLVANDSENELASVMRRTTGYVPSVSSSNSSRSVLTPVSESRPESVASALKSVYPPDAMRPTSVAASSYRSGQNRVGLKAQAPGHASPNPSRSAAYSPARNAAASPAVSVLGAAAHAPSPLRRPAYQPSERMSPPPQQAAPADNERAQATPSPPLYRLPTPVFGRFPSPPPHIKNRAQEQTQPSDGDEEAKDSQAQQSSYANGAAVGSQAQPESMRARAQSVSQEHSRAPSREYKEDPVVDRLDLETGSLASRRSRPRNTSEFGSTSTLMNKQSRDNFELPKVIEEDVDSLASYSGSHLARTPSLRGGGAGIGGRRPAAAAAAEMPEPSTLRGGGRVHPAFDAAHKAQRNGACDAGSCGVCGGGVDKSDVVVRPQVMHASCLRCEACDCLLTTSTFRAINGHVYCEDDYRRFFDEKCGGSRAVSLRPDMSPKQFQAMNRAIMESFTSVDDFLQHMRQLRERNAKPGDPLVLPYNGDPAHVKRGGDLDVDRQTHYEREHVTSPSGTPWITERVVDKKTKTKVLEKRYPAASPGLPSAETPTQPNQSTLVGGGARTPPNASHMDALRTSNMSSASRPSTSLLNDMRAINGWDHPLCPVCAAIVYPADRVTHEGYGYHKACMRCQRCAQATPVASAIRIKGALYCKKHGTELLRRRSILMRKKSTMGRRSRHNRTREAVPADRFIDPASVTEPPPPVPQMPLHVAAARPQMSQHTAQPRRVTTAMRNFLDAAAEQIESQSFAPTTPEPRRSKLSEPRKSSLLKQPSTAKNASAHRRPLPVPKVKPVQTKQLHQHAQQQRLPPSHMSSPPPSPGPISSRAASRSIFAGSRESLYDPNVVDALRQEAQRQINGSQLTIPPPSPTRSSAHDDDRASHNRSPPRHLLSPCGPSIADALGKYNGANNGRVSVSSQFDPFANSQDPLNRTTASPLHQPATTAFSPTAHMDNLERRFRNANFRPPWALKSQSTLQL</sequence>
<feature type="region of interest" description="Disordered" evidence="7">
    <location>
        <begin position="1683"/>
        <end position="1767"/>
    </location>
</feature>
<dbReference type="InterPro" id="IPR001781">
    <property type="entry name" value="Znf_LIM"/>
</dbReference>
<gene>
    <name evidence="9" type="ORF">COEREDRAFT_86687</name>
</gene>
<protein>
    <recommendedName>
        <fullName evidence="8">LIM zinc-binding domain-containing protein</fullName>
    </recommendedName>
</protein>